<dbReference type="Proteomes" id="UP000479132">
    <property type="component" value="Unassembled WGS sequence"/>
</dbReference>
<dbReference type="AlphaFoldDB" id="A0A6M1TAG0"/>
<evidence type="ECO:0000313" key="2">
    <source>
        <dbReference type="EMBL" id="NGP89021.1"/>
    </source>
</evidence>
<sequence length="140" mass="15704">MKFIYLSIVTLIAVAGCASSSSNNEEDGPEEYENLVSLQQPNIQQHEKATVYIDSVKKITVQQQPALLISGTFPDACTKLKEVTHSISNEQLSLEIIAWRDPDTMCAQVLTPFNYIYDKLTKKQLSAHSSIIINDTEYSY</sequence>
<proteinExistence type="predicted"/>
<comment type="caution">
    <text evidence="2">The sequence shown here is derived from an EMBL/GenBank/DDBJ whole genome shotgun (WGS) entry which is preliminary data.</text>
</comment>
<accession>A0A6M1TAG0</accession>
<gene>
    <name evidence="2" type="ORF">G3569_11690</name>
</gene>
<protein>
    <recommendedName>
        <fullName evidence="4">Lipoprotein</fullName>
    </recommendedName>
</protein>
<reference evidence="2 3" key="1">
    <citation type="submission" date="2020-02" db="EMBL/GenBank/DDBJ databases">
        <title>Aliifodinibius halophilus 2W32, complete genome.</title>
        <authorList>
            <person name="Li Y."/>
            <person name="Wu S."/>
        </authorList>
    </citation>
    <scope>NUCLEOTIDE SEQUENCE [LARGE SCALE GENOMIC DNA]</scope>
    <source>
        <strain evidence="2 3">2W32</strain>
    </source>
</reference>
<dbReference type="PROSITE" id="PS51257">
    <property type="entry name" value="PROKAR_LIPOPROTEIN"/>
    <property type="match status" value="1"/>
</dbReference>
<feature type="chain" id="PRO_5026795801" description="Lipoprotein" evidence="1">
    <location>
        <begin position="21"/>
        <end position="140"/>
    </location>
</feature>
<dbReference type="RefSeq" id="WP_165269331.1">
    <property type="nucleotide sequence ID" value="NZ_JAALLS010000014.1"/>
</dbReference>
<organism evidence="2 3">
    <name type="scientific">Fodinibius halophilus</name>
    <dbReference type="NCBI Taxonomy" id="1736908"/>
    <lineage>
        <taxon>Bacteria</taxon>
        <taxon>Pseudomonadati</taxon>
        <taxon>Balneolota</taxon>
        <taxon>Balneolia</taxon>
        <taxon>Balneolales</taxon>
        <taxon>Balneolaceae</taxon>
        <taxon>Fodinibius</taxon>
    </lineage>
</organism>
<evidence type="ECO:0008006" key="4">
    <source>
        <dbReference type="Google" id="ProtNLM"/>
    </source>
</evidence>
<keyword evidence="1" id="KW-0732">Signal</keyword>
<dbReference type="EMBL" id="JAALLS010000014">
    <property type="protein sequence ID" value="NGP89021.1"/>
    <property type="molecule type" value="Genomic_DNA"/>
</dbReference>
<name>A0A6M1TAG0_9BACT</name>
<feature type="signal peptide" evidence="1">
    <location>
        <begin position="1"/>
        <end position="20"/>
    </location>
</feature>
<evidence type="ECO:0000256" key="1">
    <source>
        <dbReference type="SAM" id="SignalP"/>
    </source>
</evidence>
<keyword evidence="3" id="KW-1185">Reference proteome</keyword>
<evidence type="ECO:0000313" key="3">
    <source>
        <dbReference type="Proteomes" id="UP000479132"/>
    </source>
</evidence>